<name>A0A1E5UYX4_9POAL</name>
<proteinExistence type="predicted"/>
<feature type="compositionally biased region" description="Basic and acidic residues" evidence="1">
    <location>
        <begin position="112"/>
        <end position="131"/>
    </location>
</feature>
<accession>A0A1E5UYX4</accession>
<evidence type="ECO:0000313" key="2">
    <source>
        <dbReference type="EMBL" id="OEL17975.1"/>
    </source>
</evidence>
<protein>
    <submittedName>
        <fullName evidence="2">Uncharacterized protein</fullName>
    </submittedName>
</protein>
<feature type="region of interest" description="Disordered" evidence="1">
    <location>
        <begin position="90"/>
        <end position="131"/>
    </location>
</feature>
<organism evidence="2 3">
    <name type="scientific">Dichanthelium oligosanthes</name>
    <dbReference type="NCBI Taxonomy" id="888268"/>
    <lineage>
        <taxon>Eukaryota</taxon>
        <taxon>Viridiplantae</taxon>
        <taxon>Streptophyta</taxon>
        <taxon>Embryophyta</taxon>
        <taxon>Tracheophyta</taxon>
        <taxon>Spermatophyta</taxon>
        <taxon>Magnoliopsida</taxon>
        <taxon>Liliopsida</taxon>
        <taxon>Poales</taxon>
        <taxon>Poaceae</taxon>
        <taxon>PACMAD clade</taxon>
        <taxon>Panicoideae</taxon>
        <taxon>Panicodae</taxon>
        <taxon>Paniceae</taxon>
        <taxon>Dichantheliinae</taxon>
        <taxon>Dichanthelium</taxon>
    </lineage>
</organism>
<dbReference type="OrthoDB" id="696234at2759"/>
<keyword evidence="3" id="KW-1185">Reference proteome</keyword>
<dbReference type="AlphaFoldDB" id="A0A1E5UYX4"/>
<dbReference type="Proteomes" id="UP000095767">
    <property type="component" value="Unassembled WGS sequence"/>
</dbReference>
<comment type="caution">
    <text evidence="2">The sequence shown here is derived from an EMBL/GenBank/DDBJ whole genome shotgun (WGS) entry which is preliminary data.</text>
</comment>
<gene>
    <name evidence="2" type="ORF">BAE44_0021006</name>
</gene>
<reference evidence="2 3" key="1">
    <citation type="submission" date="2016-09" db="EMBL/GenBank/DDBJ databases">
        <title>The draft genome of Dichanthelium oligosanthes: A C3 panicoid grass species.</title>
        <authorList>
            <person name="Studer A.J."/>
            <person name="Schnable J.C."/>
            <person name="Brutnell T.P."/>
        </authorList>
    </citation>
    <scope>NUCLEOTIDE SEQUENCE [LARGE SCALE GENOMIC DNA]</scope>
    <source>
        <strain evidence="3">cv. Kellogg 1175</strain>
        <tissue evidence="2">Leaf</tissue>
    </source>
</reference>
<sequence length="131" mass="14661">MGRASTDALAMAGADWTRYCVDDEDEEEDGPPEHLRAFEAFLETVVPVDMVLAFWREEAGRGERRRRSHQKDVEDKLKLWAKAVARESTKGGVLGRRSQQAAGCLATPCPRARADNPCDAGRDKFARSRQQ</sequence>
<evidence type="ECO:0000256" key="1">
    <source>
        <dbReference type="SAM" id="MobiDB-lite"/>
    </source>
</evidence>
<dbReference type="EMBL" id="LWDX02058160">
    <property type="protein sequence ID" value="OEL17975.1"/>
    <property type="molecule type" value="Genomic_DNA"/>
</dbReference>
<evidence type="ECO:0000313" key="3">
    <source>
        <dbReference type="Proteomes" id="UP000095767"/>
    </source>
</evidence>